<evidence type="ECO:0000256" key="1">
    <source>
        <dbReference type="SAM" id="MobiDB-lite"/>
    </source>
</evidence>
<dbReference type="AlphaFoldDB" id="A0A1U7JLU7"/>
<organism evidence="2 3">
    <name type="scientific">Pseudovibrio exalbescens</name>
    <dbReference type="NCBI Taxonomy" id="197461"/>
    <lineage>
        <taxon>Bacteria</taxon>
        <taxon>Pseudomonadati</taxon>
        <taxon>Pseudomonadota</taxon>
        <taxon>Alphaproteobacteria</taxon>
        <taxon>Hyphomicrobiales</taxon>
        <taxon>Stappiaceae</taxon>
        <taxon>Pseudovibrio</taxon>
    </lineage>
</organism>
<feature type="region of interest" description="Disordered" evidence="1">
    <location>
        <begin position="28"/>
        <end position="64"/>
    </location>
</feature>
<name>A0A1U7JLU7_9HYPH</name>
<dbReference type="Proteomes" id="UP000185783">
    <property type="component" value="Unassembled WGS sequence"/>
</dbReference>
<reference evidence="2 3" key="1">
    <citation type="submission" date="2016-03" db="EMBL/GenBank/DDBJ databases">
        <title>Genome sequence of Nesiotobacter sp. nov., a moderately halophilic alphaproteobacterium isolated from the Yellow Sea, China.</title>
        <authorList>
            <person name="Zhang G."/>
            <person name="Zhang R."/>
        </authorList>
    </citation>
    <scope>NUCLEOTIDE SEQUENCE [LARGE SCALE GENOMIC DNA]</scope>
    <source>
        <strain evidence="2 3">WB1-6</strain>
    </source>
</reference>
<feature type="compositionally biased region" description="Basic and acidic residues" evidence="1">
    <location>
        <begin position="28"/>
        <end position="58"/>
    </location>
</feature>
<evidence type="ECO:0000313" key="2">
    <source>
        <dbReference type="EMBL" id="OKL45674.1"/>
    </source>
</evidence>
<dbReference type="EMBL" id="LVVZ01000004">
    <property type="protein sequence ID" value="OKL45674.1"/>
    <property type="molecule type" value="Genomic_DNA"/>
</dbReference>
<sequence>MFPRPRLPAGVYKARLFLVLVMPDRIRHPEQHGKEDGVDARLDPRLGGRGDNGGRPEAKVTAVG</sequence>
<evidence type="ECO:0000313" key="3">
    <source>
        <dbReference type="Proteomes" id="UP000185783"/>
    </source>
</evidence>
<accession>A0A1U7JLU7</accession>
<keyword evidence="3" id="KW-1185">Reference proteome</keyword>
<comment type="caution">
    <text evidence="2">The sequence shown here is derived from an EMBL/GenBank/DDBJ whole genome shotgun (WGS) entry which is preliminary data.</text>
</comment>
<proteinExistence type="predicted"/>
<protein>
    <submittedName>
        <fullName evidence="2">Uncharacterized protein</fullName>
    </submittedName>
</protein>
<gene>
    <name evidence="2" type="ORF">A3843_01700</name>
</gene>